<evidence type="ECO:0000313" key="13">
    <source>
        <dbReference type="WBParaSite" id="maker-uti_cns_0045376-snap-gene-0.4-mRNA-1"/>
    </source>
</evidence>
<dbReference type="GO" id="GO:0140359">
    <property type="term" value="F:ABC-type transporter activity"/>
    <property type="evidence" value="ECO:0007669"/>
    <property type="project" value="InterPro"/>
</dbReference>
<dbReference type="Pfam" id="PF00005">
    <property type="entry name" value="ABC_tran"/>
    <property type="match status" value="2"/>
</dbReference>
<dbReference type="GO" id="GO:0005319">
    <property type="term" value="F:lipid transporter activity"/>
    <property type="evidence" value="ECO:0007669"/>
    <property type="project" value="TreeGrafter"/>
</dbReference>
<evidence type="ECO:0000256" key="4">
    <source>
        <dbReference type="ARBA" id="ARBA00022692"/>
    </source>
</evidence>
<dbReference type="PROSITE" id="PS00211">
    <property type="entry name" value="ABC_TRANSPORTER_1"/>
    <property type="match status" value="1"/>
</dbReference>
<evidence type="ECO:0000256" key="2">
    <source>
        <dbReference type="ARBA" id="ARBA00008869"/>
    </source>
</evidence>
<evidence type="ECO:0000256" key="8">
    <source>
        <dbReference type="ARBA" id="ARBA00022989"/>
    </source>
</evidence>
<dbReference type="GO" id="GO:0016020">
    <property type="term" value="C:membrane"/>
    <property type="evidence" value="ECO:0007669"/>
    <property type="project" value="UniProtKB-SubCell"/>
</dbReference>
<reference evidence="13" key="1">
    <citation type="submission" date="2016-11" db="UniProtKB">
        <authorList>
            <consortium name="WormBaseParasite"/>
        </authorList>
    </citation>
    <scope>IDENTIFICATION</scope>
</reference>
<keyword evidence="7" id="KW-0067">ATP-binding</keyword>
<organism evidence="12 13">
    <name type="scientific">Macrostomum lignano</name>
    <dbReference type="NCBI Taxonomy" id="282301"/>
    <lineage>
        <taxon>Eukaryota</taxon>
        <taxon>Metazoa</taxon>
        <taxon>Spiralia</taxon>
        <taxon>Lophotrochozoa</taxon>
        <taxon>Platyhelminthes</taxon>
        <taxon>Rhabditophora</taxon>
        <taxon>Macrostomorpha</taxon>
        <taxon>Macrostomida</taxon>
        <taxon>Macrostomidae</taxon>
        <taxon>Macrostomum</taxon>
    </lineage>
</organism>
<keyword evidence="8 10" id="KW-1133">Transmembrane helix</keyword>
<keyword evidence="3" id="KW-0813">Transport</keyword>
<comment type="similarity">
    <text evidence="2">Belongs to the ABC transporter superfamily. ABCA family.</text>
</comment>
<evidence type="ECO:0000313" key="12">
    <source>
        <dbReference type="Proteomes" id="UP000095280"/>
    </source>
</evidence>
<dbReference type="GO" id="GO:0016887">
    <property type="term" value="F:ATP hydrolysis activity"/>
    <property type="evidence" value="ECO:0007669"/>
    <property type="project" value="InterPro"/>
</dbReference>
<keyword evidence="4 10" id="KW-0812">Transmembrane</keyword>
<dbReference type="SUPFAM" id="SSF52540">
    <property type="entry name" value="P-loop containing nucleoside triphosphate hydrolases"/>
    <property type="match status" value="2"/>
</dbReference>
<sequence length="970" mass="107324">ETYGIQVYGSFLALALDGVVYFLVGWYFRNVLPGKHGVPQSPLFFLTARYWGCDSSRKKSDTSSAAGAVVELKNVNKKFGSKQAVQNLNLKLQENETTILLGPNGAGKSTTINMITGLISCDSGKITVNGLNVSTSFYKLRSSIGFCPQHNVYYDDLSVKQNLAYFGALKGCSKSELEDMLRWLRLYKVRNVAVQKLSGGQKRRLSIGLAFLGKPSLVILDEPTASVDPDARRTIWELIKAHRCTTLICTHDMQEAEILGDHVAVMKETAASQSYQNLFENCRYTINISSESPQALAEELSAQNLNTSEPAINERHKKVQLTCPKEGRVMASLTYSLDRLKTAKQFVTCPIFGKRFHHAKRSWISYIGMLILPCVFIVFTMGSTLLRPSFSQESAKLLLTPTIYGPGAVTFLYQDAGFLPMKEAVRSSLARPPGIGTVCMPGENRGKTPFFTAPCKETTSQLPKLAKYATYRNCSCDKSSHYECVDEYSKGTPPDVLVTPSGDVIHELRETTNLNDLLLRSTARFNLSGPRSVSIAPAANQRWGGLELQSNSSVIWFDNRGGYHTLPSYLNAYSNTMLRMFVATSNYSNYSSDYGISTYNHPLPMQRSQLNTETFDLAIKDAGLAMCIVFALCFVPASISLTVSNERFSGEQVHLRLYGVGIPTYWLTSFVWDILMYLLPLGIVIGIMAAFQIDLYTANLNLPAIAMLSSPVRNVRNPTELPILRELYRQRADLADLTYVFMALPSFSLGNGVFQVVENQWKASILKSYGASEYADPFTMAMVGPHAIAMGRRLRALFLLINILIDIRCRGRNRQARLSYLTDGGSDVGVQEEFDRVNSGACRQDPIQLTGLGMTFRTVRGFRIHALDNLTMSVAEGTCLGLLGPNGSGKSTTFNILTRQLNGYSGYCSIEGLSYCPQSNPLDKEMTVTETLVFYARLLGLSSKDQDVQLEQLISALRLPPNKVTKALSG</sequence>
<dbReference type="Proteomes" id="UP000095280">
    <property type="component" value="Unplaced"/>
</dbReference>
<feature type="transmembrane region" description="Helical" evidence="10">
    <location>
        <begin position="664"/>
        <end position="691"/>
    </location>
</feature>
<comment type="subcellular location">
    <subcellularLocation>
        <location evidence="1">Membrane</location>
        <topology evidence="1">Multi-pass membrane protein</topology>
    </subcellularLocation>
</comment>
<evidence type="ECO:0000256" key="1">
    <source>
        <dbReference type="ARBA" id="ARBA00004141"/>
    </source>
</evidence>
<dbReference type="InterPro" id="IPR003593">
    <property type="entry name" value="AAA+_ATPase"/>
</dbReference>
<keyword evidence="6" id="KW-0547">Nucleotide-binding</keyword>
<dbReference type="Gene3D" id="3.40.50.300">
    <property type="entry name" value="P-loop containing nucleotide triphosphate hydrolases"/>
    <property type="match status" value="2"/>
</dbReference>
<evidence type="ECO:0000256" key="5">
    <source>
        <dbReference type="ARBA" id="ARBA00022737"/>
    </source>
</evidence>
<dbReference type="WBParaSite" id="maker-uti_cns_0045376-snap-gene-0.4-mRNA-1">
    <property type="protein sequence ID" value="maker-uti_cns_0045376-snap-gene-0.4-mRNA-1"/>
    <property type="gene ID" value="maker-uti_cns_0045376-snap-gene-0.4"/>
</dbReference>
<feature type="domain" description="ABC transporter" evidence="11">
    <location>
        <begin position="70"/>
        <end position="293"/>
    </location>
</feature>
<feature type="transmembrane region" description="Helical" evidence="10">
    <location>
        <begin position="363"/>
        <end position="386"/>
    </location>
</feature>
<dbReference type="InterPro" id="IPR003439">
    <property type="entry name" value="ABC_transporter-like_ATP-bd"/>
</dbReference>
<dbReference type="CDD" id="cd03263">
    <property type="entry name" value="ABC_subfamily_A"/>
    <property type="match status" value="1"/>
</dbReference>
<dbReference type="InterPro" id="IPR017871">
    <property type="entry name" value="ABC_transporter-like_CS"/>
</dbReference>
<protein>
    <submittedName>
        <fullName evidence="13">ABC transporter domain-containing protein</fullName>
    </submittedName>
</protein>
<dbReference type="SMART" id="SM00382">
    <property type="entry name" value="AAA"/>
    <property type="match status" value="1"/>
</dbReference>
<evidence type="ECO:0000256" key="6">
    <source>
        <dbReference type="ARBA" id="ARBA00022741"/>
    </source>
</evidence>
<evidence type="ECO:0000256" key="3">
    <source>
        <dbReference type="ARBA" id="ARBA00022448"/>
    </source>
</evidence>
<feature type="transmembrane region" description="Helical" evidence="10">
    <location>
        <begin position="622"/>
        <end position="643"/>
    </location>
</feature>
<evidence type="ECO:0000259" key="11">
    <source>
        <dbReference type="PROSITE" id="PS50893"/>
    </source>
</evidence>
<dbReference type="GO" id="GO:0005524">
    <property type="term" value="F:ATP binding"/>
    <property type="evidence" value="ECO:0007669"/>
    <property type="project" value="UniProtKB-KW"/>
</dbReference>
<dbReference type="Pfam" id="PF12698">
    <property type="entry name" value="ABC2_membrane_3"/>
    <property type="match status" value="1"/>
</dbReference>
<name>A0A1I8J045_9PLAT</name>
<dbReference type="InterPro" id="IPR013525">
    <property type="entry name" value="ABC2_TM"/>
</dbReference>
<dbReference type="PROSITE" id="PS50893">
    <property type="entry name" value="ABC_TRANSPORTER_2"/>
    <property type="match status" value="1"/>
</dbReference>
<evidence type="ECO:0000256" key="9">
    <source>
        <dbReference type="ARBA" id="ARBA00023136"/>
    </source>
</evidence>
<dbReference type="PANTHER" id="PTHR19229:SF36">
    <property type="entry name" value="ATP-BINDING CASSETTE SUB-FAMILY A MEMBER 2"/>
    <property type="match status" value="1"/>
</dbReference>
<dbReference type="PANTHER" id="PTHR19229">
    <property type="entry name" value="ATP-BINDING CASSETTE TRANSPORTER SUBFAMILY A ABCA"/>
    <property type="match status" value="1"/>
</dbReference>
<accession>A0A1I8J045</accession>
<keyword evidence="12" id="KW-1185">Reference proteome</keyword>
<dbReference type="InterPro" id="IPR026082">
    <property type="entry name" value="ABCA"/>
</dbReference>
<evidence type="ECO:0000256" key="10">
    <source>
        <dbReference type="SAM" id="Phobius"/>
    </source>
</evidence>
<keyword evidence="5" id="KW-0677">Repeat</keyword>
<proteinExistence type="inferred from homology"/>
<evidence type="ECO:0000256" key="7">
    <source>
        <dbReference type="ARBA" id="ARBA00022840"/>
    </source>
</evidence>
<dbReference type="InterPro" id="IPR027417">
    <property type="entry name" value="P-loop_NTPase"/>
</dbReference>
<feature type="transmembrane region" description="Helical" evidence="10">
    <location>
        <begin position="6"/>
        <end position="28"/>
    </location>
</feature>
<dbReference type="AlphaFoldDB" id="A0A1I8J045"/>
<keyword evidence="9 10" id="KW-0472">Membrane</keyword>